<dbReference type="Proteomes" id="UP000045706">
    <property type="component" value="Unassembled WGS sequence"/>
</dbReference>
<evidence type="ECO:0000256" key="1">
    <source>
        <dbReference type="SAM" id="MobiDB-lite"/>
    </source>
</evidence>
<proteinExistence type="predicted"/>
<name>A0A0G4LV50_VERLO</name>
<evidence type="ECO:0000313" key="5">
    <source>
        <dbReference type="Proteomes" id="UP000044602"/>
    </source>
</evidence>
<evidence type="ECO:0000313" key="6">
    <source>
        <dbReference type="Proteomes" id="UP000045706"/>
    </source>
</evidence>
<evidence type="ECO:0000259" key="2">
    <source>
        <dbReference type="Pfam" id="PF24864"/>
    </source>
</evidence>
<feature type="region of interest" description="Disordered" evidence="1">
    <location>
        <begin position="12"/>
        <end position="37"/>
    </location>
</feature>
<dbReference type="InterPro" id="IPR056632">
    <property type="entry name" value="DUF7730"/>
</dbReference>
<reference evidence="5 6" key="1">
    <citation type="submission" date="2015-05" db="EMBL/GenBank/DDBJ databases">
        <authorList>
            <person name="Fogelqvist Johan"/>
        </authorList>
    </citation>
    <scope>NUCLEOTIDE SEQUENCE [LARGE SCALE GENOMIC DNA]</scope>
    <source>
        <strain evidence="4">VL1</strain>
        <strain evidence="3">VL2</strain>
    </source>
</reference>
<dbReference type="PANTHER" id="PTHR38790">
    <property type="entry name" value="2EXR DOMAIN-CONTAINING PROTEIN-RELATED"/>
    <property type="match status" value="1"/>
</dbReference>
<accession>A0A0G4LV50</accession>
<evidence type="ECO:0000313" key="4">
    <source>
        <dbReference type="EMBL" id="CRK25839.1"/>
    </source>
</evidence>
<dbReference type="Proteomes" id="UP000044602">
    <property type="component" value="Unassembled WGS sequence"/>
</dbReference>
<dbReference type="EMBL" id="CVQI01006224">
    <property type="protein sequence ID" value="CRK15688.1"/>
    <property type="molecule type" value="Genomic_DNA"/>
</dbReference>
<evidence type="ECO:0000313" key="3">
    <source>
        <dbReference type="EMBL" id="CRK15688.1"/>
    </source>
</evidence>
<dbReference type="STRING" id="100787.A0A0G4LV50"/>
<protein>
    <recommendedName>
        <fullName evidence="2">DUF7730 domain-containing protein</fullName>
    </recommendedName>
</protein>
<dbReference type="AlphaFoldDB" id="A0A0G4LV50"/>
<keyword evidence="5" id="KW-1185">Reference proteome</keyword>
<sequence length="391" mass="44474">MTRLSTWIKKHLGTGPVSNKQSAEKPPFLPTPRRPLTPAEFESLNTNGVAIQRQPSQCLFFTKVPDDCRHMILMTAFGGRALHMDLIFDVSPSPKLMEAGQTSISRQKVWQYRGAVCDRPNWRLPETGRVLRYNWTGLWNDQCMTRIYEGKQLPFDAEKINIMGFLLSCRQAYTEGIHILYSSNMICIQSKPLLLHLPKLMPSERLASIVSLEIILEPEWILREDDGLIHDFDNVKPILDNVAQHCHQLRSLCISIFVGSQRDIIIDGPALPMIDDFYRAMHAQLRDMRVEVPFHTYRACTVTPCSNSHPLEAPDNQTLSKSIWRALDGEEATNQFRSLANFPKPPLRLPISHDGDERSLSAGYWLTDGDMALPSHVRRVPVNASDLLPEL</sequence>
<dbReference type="EMBL" id="CVQH01019668">
    <property type="protein sequence ID" value="CRK25839.1"/>
    <property type="molecule type" value="Genomic_DNA"/>
</dbReference>
<dbReference type="Pfam" id="PF24864">
    <property type="entry name" value="DUF7730"/>
    <property type="match status" value="1"/>
</dbReference>
<dbReference type="PANTHER" id="PTHR38790:SF4">
    <property type="entry name" value="2EXR DOMAIN-CONTAINING PROTEIN"/>
    <property type="match status" value="1"/>
</dbReference>
<organism evidence="4 5">
    <name type="scientific">Verticillium longisporum</name>
    <name type="common">Verticillium dahliae var. longisporum</name>
    <dbReference type="NCBI Taxonomy" id="100787"/>
    <lineage>
        <taxon>Eukaryota</taxon>
        <taxon>Fungi</taxon>
        <taxon>Dikarya</taxon>
        <taxon>Ascomycota</taxon>
        <taxon>Pezizomycotina</taxon>
        <taxon>Sordariomycetes</taxon>
        <taxon>Hypocreomycetidae</taxon>
        <taxon>Glomerellales</taxon>
        <taxon>Plectosphaerellaceae</taxon>
        <taxon>Verticillium</taxon>
    </lineage>
</organism>
<feature type="domain" description="DUF7730" evidence="2">
    <location>
        <begin position="56"/>
        <end position="215"/>
    </location>
</feature>
<gene>
    <name evidence="4" type="ORF">BN1708_014335</name>
    <name evidence="3" type="ORF">BN1723_010740</name>
</gene>